<evidence type="ECO:0000313" key="3">
    <source>
        <dbReference type="Proteomes" id="UP000436483"/>
    </source>
</evidence>
<dbReference type="OrthoDB" id="8005319at2"/>
<organism evidence="2 3">
    <name type="scientific">Microvirga makkahensis</name>
    <dbReference type="NCBI Taxonomy" id="1128670"/>
    <lineage>
        <taxon>Bacteria</taxon>
        <taxon>Pseudomonadati</taxon>
        <taxon>Pseudomonadota</taxon>
        <taxon>Alphaproteobacteria</taxon>
        <taxon>Hyphomicrobiales</taxon>
        <taxon>Methylobacteriaceae</taxon>
        <taxon>Microvirga</taxon>
    </lineage>
</organism>
<feature type="transmembrane region" description="Helical" evidence="1">
    <location>
        <begin position="57"/>
        <end position="77"/>
    </location>
</feature>
<feature type="transmembrane region" description="Helical" evidence="1">
    <location>
        <begin position="111"/>
        <end position="132"/>
    </location>
</feature>
<sequence>MRGAGGTRELSNGASSTWLVRILSVAFIGLGILFLVAPHAGAALFGLAAPGGEASGYLPAIGLRDLAFGLYLLILSVMATRRTLGLILAATLVIPIGDIILVSVARGSDAVLNLLLHGASAAVMAAGSIWFLRTSAHDKTGGQS</sequence>
<evidence type="ECO:0000313" key="2">
    <source>
        <dbReference type="EMBL" id="MXQ13012.1"/>
    </source>
</evidence>
<feature type="transmembrane region" description="Helical" evidence="1">
    <location>
        <begin position="84"/>
        <end position="105"/>
    </location>
</feature>
<reference evidence="2 3" key="1">
    <citation type="submission" date="2019-12" db="EMBL/GenBank/DDBJ databases">
        <authorList>
            <person name="Yuan C.-G."/>
        </authorList>
    </citation>
    <scope>NUCLEOTIDE SEQUENCE [LARGE SCALE GENOMIC DNA]</scope>
    <source>
        <strain evidence="2 3">KCTC 23863</strain>
    </source>
</reference>
<keyword evidence="1" id="KW-1133">Transmembrane helix</keyword>
<feature type="transmembrane region" description="Helical" evidence="1">
    <location>
        <begin position="18"/>
        <end position="37"/>
    </location>
</feature>
<proteinExistence type="predicted"/>
<name>A0A7X3MTN9_9HYPH</name>
<dbReference type="AlphaFoldDB" id="A0A7X3MTN9"/>
<keyword evidence="1" id="KW-0472">Membrane</keyword>
<dbReference type="EMBL" id="WURB01000012">
    <property type="protein sequence ID" value="MXQ13012.1"/>
    <property type="molecule type" value="Genomic_DNA"/>
</dbReference>
<dbReference type="Proteomes" id="UP000436483">
    <property type="component" value="Unassembled WGS sequence"/>
</dbReference>
<keyword evidence="1" id="KW-0812">Transmembrane</keyword>
<keyword evidence="3" id="KW-1185">Reference proteome</keyword>
<dbReference type="InterPro" id="IPR025363">
    <property type="entry name" value="DUF4267"/>
</dbReference>
<protein>
    <submittedName>
        <fullName evidence="2">DUF4267 domain-containing protein</fullName>
    </submittedName>
</protein>
<dbReference type="Pfam" id="PF14087">
    <property type="entry name" value="DUF4267"/>
    <property type="match status" value="1"/>
</dbReference>
<comment type="caution">
    <text evidence="2">The sequence shown here is derived from an EMBL/GenBank/DDBJ whole genome shotgun (WGS) entry which is preliminary data.</text>
</comment>
<reference evidence="2 3" key="2">
    <citation type="submission" date="2020-01" db="EMBL/GenBank/DDBJ databases">
        <title>Microvirga sp. nov., an arsenate reduction bacterium isolated from Tibet hotspring sediments.</title>
        <authorList>
            <person name="Xian W.-D."/>
            <person name="Li W.-J."/>
        </authorList>
    </citation>
    <scope>NUCLEOTIDE SEQUENCE [LARGE SCALE GENOMIC DNA]</scope>
    <source>
        <strain evidence="2 3">KCTC 23863</strain>
    </source>
</reference>
<accession>A0A7X3MTN9</accession>
<evidence type="ECO:0000256" key="1">
    <source>
        <dbReference type="SAM" id="Phobius"/>
    </source>
</evidence>
<dbReference type="RefSeq" id="WP_160885598.1">
    <property type="nucleotide sequence ID" value="NZ_WURB01000012.1"/>
</dbReference>
<gene>
    <name evidence="2" type="ORF">GR328_16410</name>
</gene>